<evidence type="ECO:0000256" key="1">
    <source>
        <dbReference type="SAM" id="MobiDB-lite"/>
    </source>
</evidence>
<evidence type="ECO:0000313" key="4">
    <source>
        <dbReference type="Proteomes" id="UP000254337"/>
    </source>
</evidence>
<dbReference type="EMBL" id="CP029462">
    <property type="protein sequence ID" value="AXL21799.1"/>
    <property type="molecule type" value="Genomic_DNA"/>
</dbReference>
<dbReference type="OrthoDB" id="1665130at2"/>
<feature type="region of interest" description="Disordered" evidence="1">
    <location>
        <begin position="82"/>
        <end position="160"/>
    </location>
</feature>
<sequence>MKRLLSSLCIPIALALLCVPVQAEDYEHWSDAAYEFHNVRRIYIDELQTPPDAISSTMKARRLKEYFFEQAKELDDWTVVMPTLPPPVPPSPLAAPPEPAELPKQTEASSAELHHVSSSDPAAGLPDSPPAAVSETEPTPPAPAPIAAEPAEPPQAPTDAIPLEAADSDLYVKATVTTYYVGTGLIPAHMEWESYMIRDVAYDRRGRPHWFSRRISYPVYVPNTYVPLATVGVQFIVYDVKTGKAVSMSEDNRTRGSSQDLYGVYKRIVDRFYKNLKKDLKE</sequence>
<feature type="compositionally biased region" description="Pro residues" evidence="1">
    <location>
        <begin position="83"/>
        <end position="100"/>
    </location>
</feature>
<keyword evidence="2" id="KW-0732">Signal</keyword>
<gene>
    <name evidence="3" type="ORF">DKB62_09610</name>
</gene>
<dbReference type="KEGG" id="meg:DKB62_09610"/>
<evidence type="ECO:0008006" key="5">
    <source>
        <dbReference type="Google" id="ProtNLM"/>
    </source>
</evidence>
<feature type="signal peptide" evidence="2">
    <location>
        <begin position="1"/>
        <end position="23"/>
    </location>
</feature>
<reference evidence="3 4" key="1">
    <citation type="submission" date="2018-05" db="EMBL/GenBank/DDBJ databases">
        <title>Complete genome sequence of Megasphaera sp. AJH120T, isolated from the ceca of a chicken.</title>
        <authorList>
            <person name="Maki J."/>
            <person name="Looft T."/>
        </authorList>
    </citation>
    <scope>NUCLEOTIDE SEQUENCE [LARGE SCALE GENOMIC DNA]</scope>
    <source>
        <strain evidence="3 4">AJH120</strain>
    </source>
</reference>
<dbReference type="AlphaFoldDB" id="A0A346B106"/>
<dbReference type="RefSeq" id="WP_095629193.1">
    <property type="nucleotide sequence ID" value="NZ_CAUWMV010000003.1"/>
</dbReference>
<evidence type="ECO:0000256" key="2">
    <source>
        <dbReference type="SAM" id="SignalP"/>
    </source>
</evidence>
<organism evidence="3 4">
    <name type="scientific">Megasphaera stantonii</name>
    <dbReference type="NCBI Taxonomy" id="2144175"/>
    <lineage>
        <taxon>Bacteria</taxon>
        <taxon>Bacillati</taxon>
        <taxon>Bacillota</taxon>
        <taxon>Negativicutes</taxon>
        <taxon>Veillonellales</taxon>
        <taxon>Veillonellaceae</taxon>
        <taxon>Megasphaera</taxon>
    </lineage>
</organism>
<keyword evidence="4" id="KW-1185">Reference proteome</keyword>
<feature type="chain" id="PRO_5016938670" description="DUF4468 domain-containing protein" evidence="2">
    <location>
        <begin position="24"/>
        <end position="282"/>
    </location>
</feature>
<evidence type="ECO:0000313" key="3">
    <source>
        <dbReference type="EMBL" id="AXL21799.1"/>
    </source>
</evidence>
<proteinExistence type="predicted"/>
<accession>A0A346B106</accession>
<dbReference type="Proteomes" id="UP000254337">
    <property type="component" value="Chromosome"/>
</dbReference>
<protein>
    <recommendedName>
        <fullName evidence="5">DUF4468 domain-containing protein</fullName>
    </recommendedName>
</protein>
<name>A0A346B106_9FIRM</name>